<dbReference type="InterPro" id="IPR006603">
    <property type="entry name" value="PQ-loop_rpt"/>
</dbReference>
<dbReference type="GO" id="GO:0016020">
    <property type="term" value="C:membrane"/>
    <property type="evidence" value="ECO:0007669"/>
    <property type="project" value="UniProtKB-SubCell"/>
</dbReference>
<evidence type="ECO:0000313" key="7">
    <source>
        <dbReference type="Proteomes" id="UP000218287"/>
    </source>
</evidence>
<evidence type="ECO:0000256" key="1">
    <source>
        <dbReference type="ARBA" id="ARBA00004141"/>
    </source>
</evidence>
<evidence type="ECO:0000313" key="6">
    <source>
        <dbReference type="EMBL" id="BAY18215.1"/>
    </source>
</evidence>
<name>A0A1Z4GL47_9CYAN</name>
<dbReference type="Proteomes" id="UP000218287">
    <property type="component" value="Chromosome"/>
</dbReference>
<protein>
    <recommendedName>
        <fullName evidence="8">MtN3 and saliva related transmembrane protein</fullName>
    </recommendedName>
</protein>
<evidence type="ECO:0000256" key="3">
    <source>
        <dbReference type="ARBA" id="ARBA00022989"/>
    </source>
</evidence>
<dbReference type="GO" id="GO:0051119">
    <property type="term" value="F:sugar transmembrane transporter activity"/>
    <property type="evidence" value="ECO:0007669"/>
    <property type="project" value="InterPro"/>
</dbReference>
<reference evidence="6 7" key="1">
    <citation type="submission" date="2017-06" db="EMBL/GenBank/DDBJ databases">
        <title>Genome sequencing of cyanobaciteial culture collection at National Institute for Environmental Studies (NIES).</title>
        <authorList>
            <person name="Hirose Y."/>
            <person name="Shimura Y."/>
            <person name="Fujisawa T."/>
            <person name="Nakamura Y."/>
            <person name="Kawachi M."/>
        </authorList>
    </citation>
    <scope>NUCLEOTIDE SEQUENCE [LARGE SCALE GENOMIC DNA]</scope>
    <source>
        <strain evidence="6 7">NIES-21</strain>
    </source>
</reference>
<sequence length="86" mass="9632">MDFLTILGLFAGALTTIAFLPQMFKTWKSKSAKDVSFVMLITFMSGLLLWLVYGIALQALPIILANAISFIFNLIILCLKIRYKAN</sequence>
<gene>
    <name evidence="6" type="ORF">NIES21_40590</name>
</gene>
<feature type="transmembrane region" description="Helical" evidence="5">
    <location>
        <begin position="6"/>
        <end position="24"/>
    </location>
</feature>
<keyword evidence="4 5" id="KW-0472">Membrane</keyword>
<evidence type="ECO:0008006" key="8">
    <source>
        <dbReference type="Google" id="ProtNLM"/>
    </source>
</evidence>
<dbReference type="Gene3D" id="1.20.1280.290">
    <property type="match status" value="1"/>
</dbReference>
<dbReference type="EMBL" id="AP018174">
    <property type="protein sequence ID" value="BAY18215.1"/>
    <property type="molecule type" value="Genomic_DNA"/>
</dbReference>
<dbReference type="AlphaFoldDB" id="A0A1Z4GL47"/>
<dbReference type="Pfam" id="PF04193">
    <property type="entry name" value="PQ-loop"/>
    <property type="match status" value="1"/>
</dbReference>
<keyword evidence="2 5" id="KW-0812">Transmembrane</keyword>
<evidence type="ECO:0000256" key="4">
    <source>
        <dbReference type="ARBA" id="ARBA00023136"/>
    </source>
</evidence>
<feature type="transmembrane region" description="Helical" evidence="5">
    <location>
        <begin position="59"/>
        <end position="79"/>
    </location>
</feature>
<evidence type="ECO:0000256" key="2">
    <source>
        <dbReference type="ARBA" id="ARBA00022692"/>
    </source>
</evidence>
<evidence type="ECO:0000256" key="5">
    <source>
        <dbReference type="SAM" id="Phobius"/>
    </source>
</evidence>
<proteinExistence type="predicted"/>
<comment type="subcellular location">
    <subcellularLocation>
        <location evidence="1">Membrane</location>
        <topology evidence="1">Multi-pass membrane protein</topology>
    </subcellularLocation>
</comment>
<dbReference type="InterPro" id="IPR047662">
    <property type="entry name" value="SemiSWEET"/>
</dbReference>
<keyword evidence="3 5" id="KW-1133">Transmembrane helix</keyword>
<dbReference type="OrthoDB" id="9814012at2"/>
<accession>A0A1Z4GL47</accession>
<organism evidence="6 7">
    <name type="scientific">Anabaenopsis circularis NIES-21</name>
    <dbReference type="NCBI Taxonomy" id="1085406"/>
    <lineage>
        <taxon>Bacteria</taxon>
        <taxon>Bacillati</taxon>
        <taxon>Cyanobacteriota</taxon>
        <taxon>Cyanophyceae</taxon>
        <taxon>Nostocales</taxon>
        <taxon>Nodulariaceae</taxon>
        <taxon>Anabaenopsis</taxon>
    </lineage>
</organism>
<keyword evidence="7" id="KW-1185">Reference proteome</keyword>
<feature type="transmembrane region" description="Helical" evidence="5">
    <location>
        <begin position="36"/>
        <end position="53"/>
    </location>
</feature>
<dbReference type="NCBIfam" id="NF037968">
    <property type="entry name" value="SemiSWEET_2"/>
    <property type="match status" value="1"/>
</dbReference>